<dbReference type="Proteomes" id="UP000292082">
    <property type="component" value="Unassembled WGS sequence"/>
</dbReference>
<protein>
    <submittedName>
        <fullName evidence="1">Uncharacterized protein</fullName>
    </submittedName>
</protein>
<keyword evidence="2" id="KW-1185">Reference proteome</keyword>
<dbReference type="EMBL" id="ML145098">
    <property type="protein sequence ID" value="TBU61538.1"/>
    <property type="molecule type" value="Genomic_DNA"/>
</dbReference>
<dbReference type="AlphaFoldDB" id="A0A4Q9NKL4"/>
<evidence type="ECO:0000313" key="2">
    <source>
        <dbReference type="Proteomes" id="UP000292082"/>
    </source>
</evidence>
<reference evidence="1 2" key="1">
    <citation type="submission" date="2019-01" db="EMBL/GenBank/DDBJ databases">
        <title>Draft genome sequences of three monokaryotic isolates of the white-rot basidiomycete fungus Dichomitus squalens.</title>
        <authorList>
            <consortium name="DOE Joint Genome Institute"/>
            <person name="Lopez S.C."/>
            <person name="Andreopoulos B."/>
            <person name="Pangilinan J."/>
            <person name="Lipzen A."/>
            <person name="Riley R."/>
            <person name="Ahrendt S."/>
            <person name="Ng V."/>
            <person name="Barry K."/>
            <person name="Daum C."/>
            <person name="Grigoriev I.V."/>
            <person name="Hilden K.S."/>
            <person name="Makela M.R."/>
            <person name="de Vries R.P."/>
        </authorList>
    </citation>
    <scope>NUCLEOTIDE SEQUENCE [LARGE SCALE GENOMIC DNA]</scope>
    <source>
        <strain evidence="1 2">CBS 464.89</strain>
    </source>
</reference>
<accession>A0A4Q9NKL4</accession>
<name>A0A4Q9NKL4_9APHY</name>
<sequence length="623" mass="70549">MFERKQYRDQHQTDRATANFRYELQPGDFSRLYRQHYMTEYNIDVSIAPEHNVDNWLSPESKYYKPEIAQSVFHYAARAARDERFKLILDGTFGLCSSRLLLWIAMGVDESRSGTPVAMFLFSAPTGTKATHAGYNTKILTELLQTWRDWLDDKRPRDQAPFAPYTAMTDTDMKERGALLRCWTNKRNSVLAFKASNSPETHSKSYVEKRLKNLEETLLLTTEHATAAELITTEERMLQALNGESQKRARDAGLAFLTYLRSTWMPPDMWRSWSRRGREDAAKKLGVTVDDVLPTTNHLEAFNGSLKRSYIPQWQHSGRRLRFDLLIYHLVISILPQVYSRHRMLTQYQEWRTERFRTAAGGLPAVLSSFGQHVDQQHQRKSYTGSQFILRALRLARARTGFTVEALASIFVAERNKCWYGPHLDRAVTAPCSHPVSSESSVQEPTHLNGPALTVNLPPPGDEQSTDVASYLARHAELQDAAEKEDQAGMVEGNEVSIMSRSEIENTDVDVSTSQRSDHAAVALQIKHQLLHDITEAAPTLYGIEAYLTDVTVEVSGTEASEIEDFRNVLAGLSAALAKVKTVVVSSVQDRNPYGGRAAEKRPAILPPSPEPMQKRKRSFKTT</sequence>
<organism evidence="1 2">
    <name type="scientific">Dichomitus squalens</name>
    <dbReference type="NCBI Taxonomy" id="114155"/>
    <lineage>
        <taxon>Eukaryota</taxon>
        <taxon>Fungi</taxon>
        <taxon>Dikarya</taxon>
        <taxon>Basidiomycota</taxon>
        <taxon>Agaricomycotina</taxon>
        <taxon>Agaricomycetes</taxon>
        <taxon>Polyporales</taxon>
        <taxon>Polyporaceae</taxon>
        <taxon>Dichomitus</taxon>
    </lineage>
</organism>
<gene>
    <name evidence="1" type="ORF">BD310DRAFT_904762</name>
</gene>
<dbReference type="STRING" id="114155.A0A4Q9NKL4"/>
<evidence type="ECO:0000313" key="1">
    <source>
        <dbReference type="EMBL" id="TBU61538.1"/>
    </source>
</evidence>
<proteinExistence type="predicted"/>